<dbReference type="Proteomes" id="UP000646911">
    <property type="component" value="Unassembled WGS sequence"/>
</dbReference>
<organism evidence="5 6">
    <name type="scientific">Undibacterium umbellatum</name>
    <dbReference type="NCBI Taxonomy" id="2762300"/>
    <lineage>
        <taxon>Bacteria</taxon>
        <taxon>Pseudomonadati</taxon>
        <taxon>Pseudomonadota</taxon>
        <taxon>Betaproteobacteria</taxon>
        <taxon>Burkholderiales</taxon>
        <taxon>Oxalobacteraceae</taxon>
        <taxon>Undibacterium</taxon>
    </lineage>
</organism>
<keyword evidence="3" id="KW-1133">Transmembrane helix</keyword>
<dbReference type="InterPro" id="IPR058637">
    <property type="entry name" value="YknX-like_C"/>
</dbReference>
<gene>
    <name evidence="5" type="ORF">H8L47_21495</name>
</gene>
<feature type="domain" description="YknX-like C-terminal permuted SH3-like" evidence="4">
    <location>
        <begin position="355"/>
        <end position="418"/>
    </location>
</feature>
<dbReference type="Gene3D" id="2.40.420.20">
    <property type="match status" value="1"/>
</dbReference>
<dbReference type="PANTHER" id="PTHR30469:SF15">
    <property type="entry name" value="HLYD FAMILY OF SECRETION PROTEINS"/>
    <property type="match status" value="1"/>
</dbReference>
<reference evidence="5 6" key="1">
    <citation type="submission" date="2020-08" db="EMBL/GenBank/DDBJ databases">
        <title>Novel species isolated from subtropical streams in China.</title>
        <authorList>
            <person name="Lu H."/>
        </authorList>
    </citation>
    <scope>NUCLEOTIDE SEQUENCE [LARGE SCALE GENOMIC DNA]</scope>
    <source>
        <strain evidence="5 6">NL8W</strain>
    </source>
</reference>
<protein>
    <submittedName>
        <fullName evidence="5">Efflux RND transporter periplasmic adaptor subunit</fullName>
    </submittedName>
</protein>
<evidence type="ECO:0000256" key="2">
    <source>
        <dbReference type="SAM" id="Coils"/>
    </source>
</evidence>
<proteinExistence type="inferred from homology"/>
<name>A0ABR6ZFX1_9BURK</name>
<keyword evidence="3" id="KW-0812">Transmembrane</keyword>
<evidence type="ECO:0000313" key="5">
    <source>
        <dbReference type="EMBL" id="MBC3910142.1"/>
    </source>
</evidence>
<dbReference type="Pfam" id="PF25989">
    <property type="entry name" value="YknX_C"/>
    <property type="match status" value="1"/>
</dbReference>
<keyword evidence="6" id="KW-1185">Reference proteome</keyword>
<dbReference type="Gene3D" id="2.40.30.170">
    <property type="match status" value="1"/>
</dbReference>
<evidence type="ECO:0000256" key="3">
    <source>
        <dbReference type="SAM" id="Phobius"/>
    </source>
</evidence>
<comment type="similarity">
    <text evidence="1">Belongs to the membrane fusion protein (MFP) (TC 8.A.1) family.</text>
</comment>
<dbReference type="NCBIfam" id="TIGR01730">
    <property type="entry name" value="RND_mfp"/>
    <property type="match status" value="1"/>
</dbReference>
<accession>A0ABR6ZFX1</accession>
<evidence type="ECO:0000256" key="1">
    <source>
        <dbReference type="ARBA" id="ARBA00009477"/>
    </source>
</evidence>
<dbReference type="Gene3D" id="2.40.50.100">
    <property type="match status" value="1"/>
</dbReference>
<feature type="transmembrane region" description="Helical" evidence="3">
    <location>
        <begin position="23"/>
        <end position="44"/>
    </location>
</feature>
<evidence type="ECO:0000313" key="6">
    <source>
        <dbReference type="Proteomes" id="UP000646911"/>
    </source>
</evidence>
<comment type="caution">
    <text evidence="5">The sequence shown here is derived from an EMBL/GenBank/DDBJ whole genome shotgun (WGS) entry which is preliminary data.</text>
</comment>
<feature type="coiled-coil region" evidence="2">
    <location>
        <begin position="113"/>
        <end position="172"/>
    </location>
</feature>
<keyword evidence="3" id="KW-0472">Membrane</keyword>
<dbReference type="EMBL" id="JACOFX010000014">
    <property type="protein sequence ID" value="MBC3910142.1"/>
    <property type="molecule type" value="Genomic_DNA"/>
</dbReference>
<sequence>MIRDTSGQDMLMSTNKGQKSKRVIIAGAVTLVGITALVLLMSAWRGSSQSVNASRLRIAAVSHGNLVRDASVNGKIVAAVSPTLYSSAGGTVTLKVNAGEAVKKGDIVAEIESPDLNDQLKREQSNTEQLEAEVARQQILAKKQKLIARRDADQAEIERVAAQRAFQRIEAAGVIGVVAKNDFLKAQDAMHSTELRAKHAAQAADLESEDVSLELKTKVSQLQRQRLTMDYARRRVEELKLRAPVDGIIGSLAISNRSVVAANTALMTLVDLSQLEVEVEIPESYMTDLGLGMKAEIMINNNKIMGTLTAISPEVVKNQILARVRFSGQQPEGLRQSQRVSARLLMEEKANVMILPRGPFVEAEGGRFAYVVENGVAQRRPIKIGATSISAVEILSGLKDGDKVVISGTDAFENANSVSINN</sequence>
<evidence type="ECO:0000259" key="4">
    <source>
        <dbReference type="Pfam" id="PF25989"/>
    </source>
</evidence>
<dbReference type="SUPFAM" id="SSF111369">
    <property type="entry name" value="HlyD-like secretion proteins"/>
    <property type="match status" value="1"/>
</dbReference>
<dbReference type="Gene3D" id="1.10.287.470">
    <property type="entry name" value="Helix hairpin bin"/>
    <property type="match status" value="1"/>
</dbReference>
<dbReference type="InterPro" id="IPR006143">
    <property type="entry name" value="RND_pump_MFP"/>
</dbReference>
<keyword evidence="2" id="KW-0175">Coiled coil</keyword>
<dbReference type="PANTHER" id="PTHR30469">
    <property type="entry name" value="MULTIDRUG RESISTANCE PROTEIN MDTA"/>
    <property type="match status" value="1"/>
</dbReference>